<dbReference type="Pfam" id="PF08596">
    <property type="entry name" value="Lgl_C"/>
    <property type="match status" value="1"/>
</dbReference>
<dbReference type="SUPFAM" id="SSF50978">
    <property type="entry name" value="WD40 repeat-like"/>
    <property type="match status" value="2"/>
</dbReference>
<evidence type="ECO:0000313" key="7">
    <source>
        <dbReference type="Proteomes" id="UP000256964"/>
    </source>
</evidence>
<dbReference type="PROSITE" id="PS50082">
    <property type="entry name" value="WD_REPEATS_2"/>
    <property type="match status" value="1"/>
</dbReference>
<dbReference type="GO" id="GO:0045159">
    <property type="term" value="F:myosin II binding"/>
    <property type="evidence" value="ECO:0007669"/>
    <property type="project" value="TreeGrafter"/>
</dbReference>
<dbReference type="GO" id="GO:0006893">
    <property type="term" value="P:Golgi to plasma membrane transport"/>
    <property type="evidence" value="ECO:0007669"/>
    <property type="project" value="TreeGrafter"/>
</dbReference>
<dbReference type="GO" id="GO:0005737">
    <property type="term" value="C:cytoplasm"/>
    <property type="evidence" value="ECO:0007669"/>
    <property type="project" value="TreeGrafter"/>
</dbReference>
<dbReference type="SMART" id="SM00320">
    <property type="entry name" value="WD40"/>
    <property type="match status" value="4"/>
</dbReference>
<keyword evidence="3" id="KW-0853">WD repeat</keyword>
<dbReference type="PANTHER" id="PTHR10241:SF25">
    <property type="entry name" value="TOMOSYN, ISOFORM C"/>
    <property type="match status" value="1"/>
</dbReference>
<feature type="domain" description="Lethal giant larvae (Lgl)-like C-terminal" evidence="5">
    <location>
        <begin position="635"/>
        <end position="1046"/>
    </location>
</feature>
<keyword evidence="2" id="KW-0268">Exocytosis</keyword>
<dbReference type="GO" id="GO:0019905">
    <property type="term" value="F:syntaxin binding"/>
    <property type="evidence" value="ECO:0007669"/>
    <property type="project" value="TreeGrafter"/>
</dbReference>
<gene>
    <name evidence="6" type="ORF">OH76DRAFT_1400820</name>
</gene>
<reference evidence="6 7" key="1">
    <citation type="journal article" date="2018" name="Biotechnol. Biofuels">
        <title>Integrative visual omics of the white-rot fungus Polyporus brumalis exposes the biotechnological potential of its oxidative enzymes for delignifying raw plant biomass.</title>
        <authorList>
            <person name="Miyauchi S."/>
            <person name="Rancon A."/>
            <person name="Drula E."/>
            <person name="Hage H."/>
            <person name="Chaduli D."/>
            <person name="Favel A."/>
            <person name="Grisel S."/>
            <person name="Henrissat B."/>
            <person name="Herpoel-Gimbert I."/>
            <person name="Ruiz-Duenas F.J."/>
            <person name="Chevret D."/>
            <person name="Hainaut M."/>
            <person name="Lin J."/>
            <person name="Wang M."/>
            <person name="Pangilinan J."/>
            <person name="Lipzen A."/>
            <person name="Lesage-Meessen L."/>
            <person name="Navarro D."/>
            <person name="Riley R."/>
            <person name="Grigoriev I.V."/>
            <person name="Zhou S."/>
            <person name="Raouche S."/>
            <person name="Rosso M.N."/>
        </authorList>
    </citation>
    <scope>NUCLEOTIDE SEQUENCE [LARGE SCALE GENOMIC DNA]</scope>
    <source>
        <strain evidence="6 7">BRFM 1820</strain>
    </source>
</reference>
<dbReference type="Pfam" id="PF00400">
    <property type="entry name" value="WD40"/>
    <property type="match status" value="1"/>
</dbReference>
<evidence type="ECO:0000256" key="4">
    <source>
        <dbReference type="SAM" id="MobiDB-lite"/>
    </source>
</evidence>
<evidence type="ECO:0000313" key="6">
    <source>
        <dbReference type="EMBL" id="RDX51919.1"/>
    </source>
</evidence>
<comment type="similarity">
    <text evidence="1">Belongs to the WD repeat L(2)GL family.</text>
</comment>
<feature type="region of interest" description="Disordered" evidence="4">
    <location>
        <begin position="456"/>
        <end position="476"/>
    </location>
</feature>
<dbReference type="OrthoDB" id="19944at2759"/>
<protein>
    <recommendedName>
        <fullName evidence="5">Lethal giant larvae (Lgl)-like C-terminal domain-containing protein</fullName>
    </recommendedName>
</protein>
<evidence type="ECO:0000259" key="5">
    <source>
        <dbReference type="Pfam" id="PF08596"/>
    </source>
</evidence>
<dbReference type="AlphaFoldDB" id="A0A371DHB7"/>
<evidence type="ECO:0000256" key="2">
    <source>
        <dbReference type="ARBA" id="ARBA00022483"/>
    </source>
</evidence>
<dbReference type="EMBL" id="KZ857392">
    <property type="protein sequence ID" value="RDX51919.1"/>
    <property type="molecule type" value="Genomic_DNA"/>
</dbReference>
<feature type="repeat" description="WD" evidence="3">
    <location>
        <begin position="238"/>
        <end position="279"/>
    </location>
</feature>
<evidence type="ECO:0000256" key="3">
    <source>
        <dbReference type="PROSITE-ProRule" id="PRU00221"/>
    </source>
</evidence>
<dbReference type="GO" id="GO:0005886">
    <property type="term" value="C:plasma membrane"/>
    <property type="evidence" value="ECO:0007669"/>
    <property type="project" value="TreeGrafter"/>
</dbReference>
<dbReference type="Proteomes" id="UP000256964">
    <property type="component" value="Unassembled WGS sequence"/>
</dbReference>
<proteinExistence type="inferred from homology"/>
<accession>A0A371DHB7</accession>
<sequence>MFTSQAVKALPDLSFDVSGSADWQAGHLRTIHRHLDITAVATEPTSGLFAVGTAAGNIYLYGAPGVECELKLVNPPGLRITFLQFAAAAFKLLAIDEHNRLHVFDLAGEGRPKLQRIAGLGHPVNALVTSPSHTHAFIALANGEIKTYDLLCLRISQYIIPNLWKMHEELSLTNKSGTPLDMVVDMVIHPRDLNLLFVAYEGGVILLDLKEQKAVRTFALTLPPGAPGGNGYHAKDILQPRHLQVTTLAIHPSGHLLAVGYADGTIGFWSLEDEDKPLMLRTVDSPEAEDLSAVDTIKLDSLLAAAHQHPPEPPREPIFKLTWSGFPNSSDPRGGDTVLTVLGGITIDSPPCVTALLLPPLRPPAPPTPTSPNQPTMPFLFPETRAAMCASLSVKDVHTYGAAGTVQDFLLFPRSSPHFSGTYDPNAILVISESDAPDARVCEAFEFPPPAFVESAKPPAPTEALKSSVPQEDPFEPDDALADELATTLQSMAMTADPSPVRLPHSLWSVLGEYIIKVDKHAHETLVRDKLGHIDGEVPFPVKGGLAWVEDSEGLAKYSKQQPNRILVSHLRNLSIQFLDLSPQLLNGTRPEVPLATGFPSPIPRLTIELAPILIDPSLGLTGSTDFDPRLIKQRIKAIHFAQESLECVAIMRSGAVILHRLDVPADAANFGQQTLPDEELVSLSHLRARKGLRYSPVFAVKPSEARGQVTSCALSDVGFLAVAYASGLLLIIDLRGPHVLLRSSSRPHGSSSFLHRHSESEPIQQLTWACCGLSSDHQPQMRLLCIADSGQTTVYTLRYGAPSTWSVDPHPVAAEAPAHLIPGGSFVLEAKKGYTLRADRKGLASVLQPGQAADSSGKCIWVAAGAKGVRCMLDVNGERVSRIEWGNKVGTVVHVEVVGHLDSYALVAYTSLGLALIYSLPHLEQITTLELHPSGLSLSHPPQTDESGDYIVHNTFPVPSGSHTRLISSTELHTLFSSRRAGLYAPPLVNLAHGRGSVPAQPQPVSLGPVSVMGSVLGYLGSLSITSAGDQIDALLAGPDRPIPKPQVRPTVKSTETGAIASSDPSQSSVAATAAGMSAGVGDLYNRLGTAIAERGERLGELQESLDHLGQGSKNMVAQAKRLAAQQSAKGWFGF</sequence>
<dbReference type="GO" id="GO:0006887">
    <property type="term" value="P:exocytosis"/>
    <property type="evidence" value="ECO:0007669"/>
    <property type="project" value="UniProtKB-KW"/>
</dbReference>
<evidence type="ECO:0000256" key="1">
    <source>
        <dbReference type="ARBA" id="ARBA00008070"/>
    </source>
</evidence>
<name>A0A371DHB7_9APHY</name>
<dbReference type="CDD" id="cd15873">
    <property type="entry name" value="R-SNARE_STXBP5_6"/>
    <property type="match status" value="1"/>
</dbReference>
<dbReference type="GO" id="GO:0005096">
    <property type="term" value="F:GTPase activator activity"/>
    <property type="evidence" value="ECO:0007669"/>
    <property type="project" value="TreeGrafter"/>
</dbReference>
<keyword evidence="7" id="KW-1185">Reference proteome</keyword>
<dbReference type="InterPro" id="IPR013905">
    <property type="entry name" value="Lgl_C_dom"/>
</dbReference>
<dbReference type="InterPro" id="IPR015943">
    <property type="entry name" value="WD40/YVTN_repeat-like_dom_sf"/>
</dbReference>
<dbReference type="STRING" id="139420.A0A371DHB7"/>
<dbReference type="InterPro" id="IPR036322">
    <property type="entry name" value="WD40_repeat_dom_sf"/>
</dbReference>
<dbReference type="Gene3D" id="2.130.10.10">
    <property type="entry name" value="YVTN repeat-like/Quinoprotein amine dehydrogenase"/>
    <property type="match status" value="2"/>
</dbReference>
<dbReference type="InterPro" id="IPR001680">
    <property type="entry name" value="WD40_rpt"/>
</dbReference>
<dbReference type="PANTHER" id="PTHR10241">
    <property type="entry name" value="LETHAL 2 GIANT LARVAE PROTEIN"/>
    <property type="match status" value="1"/>
</dbReference>
<organism evidence="6 7">
    <name type="scientific">Lentinus brumalis</name>
    <dbReference type="NCBI Taxonomy" id="2498619"/>
    <lineage>
        <taxon>Eukaryota</taxon>
        <taxon>Fungi</taxon>
        <taxon>Dikarya</taxon>
        <taxon>Basidiomycota</taxon>
        <taxon>Agaricomycotina</taxon>
        <taxon>Agaricomycetes</taxon>
        <taxon>Polyporales</taxon>
        <taxon>Polyporaceae</taxon>
        <taxon>Lentinus</taxon>
    </lineage>
</organism>